<dbReference type="EMBL" id="CP013443">
    <property type="protein sequence ID" value="AOK17107.1"/>
    <property type="molecule type" value="Genomic_DNA"/>
</dbReference>
<feature type="transmembrane region" description="Helical" evidence="6">
    <location>
        <begin position="140"/>
        <end position="163"/>
    </location>
</feature>
<protein>
    <recommendedName>
        <fullName evidence="7">MASE1 domain-containing protein</fullName>
    </recommendedName>
</protein>
<evidence type="ECO:0000256" key="4">
    <source>
        <dbReference type="ARBA" id="ARBA00022989"/>
    </source>
</evidence>
<feature type="transmembrane region" description="Helical" evidence="6">
    <location>
        <begin position="175"/>
        <end position="196"/>
    </location>
</feature>
<comment type="subcellular location">
    <subcellularLocation>
        <location evidence="1">Cell membrane</location>
        <topology evidence="1">Multi-pass membrane protein</topology>
    </subcellularLocation>
</comment>
<feature type="transmembrane region" description="Helical" evidence="6">
    <location>
        <begin position="262"/>
        <end position="281"/>
    </location>
</feature>
<dbReference type="GO" id="GO:0005886">
    <property type="term" value="C:plasma membrane"/>
    <property type="evidence" value="ECO:0007669"/>
    <property type="project" value="UniProtKB-SubCell"/>
</dbReference>
<gene>
    <name evidence="8" type="ORF">WT26_14520</name>
</gene>
<evidence type="ECO:0000259" key="7">
    <source>
        <dbReference type="Pfam" id="PF05231"/>
    </source>
</evidence>
<keyword evidence="5 6" id="KW-0472">Membrane</keyword>
<proteinExistence type="predicted"/>
<feature type="transmembrane region" description="Helical" evidence="6">
    <location>
        <begin position="99"/>
        <end position="120"/>
    </location>
</feature>
<keyword evidence="2" id="KW-1003">Cell membrane</keyword>
<dbReference type="Proteomes" id="UP000094776">
    <property type="component" value="Chromosome 1"/>
</dbReference>
<evidence type="ECO:0000313" key="8">
    <source>
        <dbReference type="EMBL" id="AOK17107.1"/>
    </source>
</evidence>
<name>A0A1B4PTB9_BURCE</name>
<keyword evidence="4 6" id="KW-1133">Transmembrane helix</keyword>
<dbReference type="AlphaFoldDB" id="A0A1B4PTB9"/>
<dbReference type="InterPro" id="IPR007895">
    <property type="entry name" value="MASE1"/>
</dbReference>
<reference evidence="8 9" key="1">
    <citation type="submission" date="2015-12" db="EMBL/GenBank/DDBJ databases">
        <title>Diversity of Burkholderia near neighbor genomes.</title>
        <authorList>
            <person name="Sahl J."/>
            <person name="Wagner D."/>
            <person name="Keim P."/>
        </authorList>
    </citation>
    <scope>NUCLEOTIDE SEQUENCE [LARGE SCALE GENOMIC DNA]</scope>
    <source>
        <strain evidence="8 9">MSMB1184WGS</strain>
    </source>
</reference>
<evidence type="ECO:0000313" key="9">
    <source>
        <dbReference type="Proteomes" id="UP000094776"/>
    </source>
</evidence>
<organism evidence="8 9">
    <name type="scientific">Burkholderia cepacia</name>
    <name type="common">Pseudomonas cepacia</name>
    <dbReference type="NCBI Taxonomy" id="292"/>
    <lineage>
        <taxon>Bacteria</taxon>
        <taxon>Pseudomonadati</taxon>
        <taxon>Pseudomonadota</taxon>
        <taxon>Betaproteobacteria</taxon>
        <taxon>Burkholderiales</taxon>
        <taxon>Burkholderiaceae</taxon>
        <taxon>Burkholderia</taxon>
        <taxon>Burkholderia cepacia complex</taxon>
    </lineage>
</organism>
<evidence type="ECO:0000256" key="2">
    <source>
        <dbReference type="ARBA" id="ARBA00022475"/>
    </source>
</evidence>
<evidence type="ECO:0000256" key="1">
    <source>
        <dbReference type="ARBA" id="ARBA00004651"/>
    </source>
</evidence>
<accession>A0A1B4PTB9</accession>
<evidence type="ECO:0000256" key="5">
    <source>
        <dbReference type="ARBA" id="ARBA00023136"/>
    </source>
</evidence>
<dbReference type="Pfam" id="PF05231">
    <property type="entry name" value="MASE1"/>
    <property type="match status" value="1"/>
</dbReference>
<dbReference type="RefSeq" id="WP_069270363.1">
    <property type="nucleotide sequence ID" value="NZ_CP013443.1"/>
</dbReference>
<sequence>MGRYPDGLTGEHFRHHHISPKGHGMGNGGWRRGWLKQLAVAMGYALTYIAMHPVSDGHWALRSGLRLSCLLVMPFRYWPALLLAEALPNAYEVWSCRDLYGLAFVSVRCIPPILLAMPVVAWCRRKLRLFPAPHLVDMKVLMLCVLTVTMIGTVYSYLAISFIHTASFHARPVMAVGYFIGNYIAILGTVPVVLMMKLDACAEGWMSRLHRVVSSRMAIDVALFVVPSITVLSVVSLHGDNDMRQIARMAMFLPVAWFTLKYGWRAAVVGGALAVVSTCLTTESRPDPRILEAQAFIALAITCLMATGARISVQLRQDELKRREGIHLQRMARQGLRVAEQRRRQTSEALEYLAGSLYLINSRLMQQLRRVVPSSDMDAYQRQLADTQQRVYALAETLHPVAWRDRGLPAALSQTIARALDEAGIAYRCVISGRGFARMSTSVLGAAYRSACEGVVLITRRLACSRVSVTLRGGETRGKRWLVLRVEGSYDDDRIANAVVRSTDRKQIATKLGASVLDVDQLHAHARIFDGTLHERAMKNGVRMTMLLYDVQQDVEGSGGEPEPLRLWVH</sequence>
<feature type="domain" description="MASE1" evidence="7">
    <location>
        <begin position="39"/>
        <end position="314"/>
    </location>
</feature>
<evidence type="ECO:0000256" key="3">
    <source>
        <dbReference type="ARBA" id="ARBA00022692"/>
    </source>
</evidence>
<evidence type="ECO:0000256" key="6">
    <source>
        <dbReference type="SAM" id="Phobius"/>
    </source>
</evidence>
<keyword evidence="3 6" id="KW-0812">Transmembrane</keyword>
<feature type="transmembrane region" description="Helical" evidence="6">
    <location>
        <begin position="293"/>
        <end position="313"/>
    </location>
</feature>
<feature type="transmembrane region" description="Helical" evidence="6">
    <location>
        <begin position="217"/>
        <end position="239"/>
    </location>
</feature>